<dbReference type="Proteomes" id="UP000318041">
    <property type="component" value="Unassembled WGS sequence"/>
</dbReference>
<evidence type="ECO:0000313" key="2">
    <source>
        <dbReference type="EMBL" id="TWV36102.1"/>
    </source>
</evidence>
<dbReference type="Proteomes" id="UP000315444">
    <property type="component" value="Unassembled WGS sequence"/>
</dbReference>
<dbReference type="RefSeq" id="WP_005819061.1">
    <property type="nucleotide sequence ID" value="NZ_CABJEQ010000010.1"/>
</dbReference>
<dbReference type="EMBL" id="VOHV01000023">
    <property type="protein sequence ID" value="TWV36102.1"/>
    <property type="molecule type" value="Genomic_DNA"/>
</dbReference>
<dbReference type="Proteomes" id="UP000319026">
    <property type="component" value="Unassembled WGS sequence"/>
</dbReference>
<reference evidence="1 8" key="1">
    <citation type="journal article" date="2019" name="Nat. Med.">
        <title>A library of human gut bacterial isolates paired with longitudinal multiomics data enables mechanistic microbiome research.</title>
        <authorList>
            <person name="Poyet M."/>
            <person name="Groussin M."/>
            <person name="Gibbons S.M."/>
            <person name="Avila-Pacheco J."/>
            <person name="Jiang X."/>
            <person name="Kearney S.M."/>
            <person name="Perrotta A.R."/>
            <person name="Berdy B."/>
            <person name="Zhao S."/>
            <person name="Lieberman T.D."/>
            <person name="Swanson P.K."/>
            <person name="Smith M."/>
            <person name="Roesemann S."/>
            <person name="Alexander J.E."/>
            <person name="Rich S.A."/>
            <person name="Livny J."/>
            <person name="Vlamakis H."/>
            <person name="Clish C."/>
            <person name="Bullock K."/>
            <person name="Deik A."/>
            <person name="Scott J."/>
            <person name="Pierce K.A."/>
            <person name="Xavier R.J."/>
            <person name="Alm E.J."/>
        </authorList>
    </citation>
    <scope>NUCLEOTIDE SEQUENCE [LARGE SCALE GENOMIC DNA]</scope>
    <source>
        <strain evidence="1 8">BIOML-A46</strain>
    </source>
</reference>
<dbReference type="EMBL" id="VWCJ01000001">
    <property type="protein sequence ID" value="KAA5002293.1"/>
    <property type="molecule type" value="Genomic_DNA"/>
</dbReference>
<protein>
    <submittedName>
        <fullName evidence="4">Uncharacterized protein</fullName>
    </submittedName>
</protein>
<proteinExistence type="predicted"/>
<reference evidence="4 6" key="4">
    <citation type="submission" date="2019-08" db="EMBL/GenBank/DDBJ databases">
        <title>Genome sequencing of Bacteroides fragilis Sample_iSURF_9.</title>
        <authorList>
            <person name="Chandler J.E."/>
            <person name="Ruoff K.L."/>
            <person name="Price C.E."/>
            <person name="Valls R.A."/>
            <person name="O'Toole G.A."/>
        </authorList>
    </citation>
    <scope>NUCLEOTIDE SEQUENCE [LARGE SCALE GENOMIC DNA]</scope>
    <source>
        <strain evidence="4 6">CFPLTA004_1B</strain>
    </source>
</reference>
<dbReference type="AlphaFoldDB" id="A0A5C6J5R3"/>
<evidence type="ECO:0000313" key="7">
    <source>
        <dbReference type="Proteomes" id="UP000319026"/>
    </source>
</evidence>
<evidence type="ECO:0000313" key="4">
    <source>
        <dbReference type="EMBL" id="TWV77520.1"/>
    </source>
</evidence>
<sequence>MDIEKIIFNIANYGAHTWVRYWVQEEISGLTLPGEYIAIRGSFLADNLLTEIFEAGFEIKTICSKKIDADAYCDVLLMRKLK</sequence>
<name>A0A5C6J5R3_BACFG</name>
<organism evidence="4 6">
    <name type="scientific">Bacteroides fragilis</name>
    <dbReference type="NCBI Taxonomy" id="817"/>
    <lineage>
        <taxon>Bacteria</taxon>
        <taxon>Pseudomonadati</taxon>
        <taxon>Bacteroidota</taxon>
        <taxon>Bacteroidia</taxon>
        <taxon>Bacteroidales</taxon>
        <taxon>Bacteroidaceae</taxon>
        <taxon>Bacteroides</taxon>
    </lineage>
</organism>
<evidence type="ECO:0000313" key="8">
    <source>
        <dbReference type="Proteomes" id="UP000460666"/>
    </source>
</evidence>
<dbReference type="Proteomes" id="UP000460666">
    <property type="component" value="Unassembled WGS sequence"/>
</dbReference>
<evidence type="ECO:0000313" key="5">
    <source>
        <dbReference type="Proteomes" id="UP000315444"/>
    </source>
</evidence>
<dbReference type="EMBL" id="VOHY01000003">
    <property type="protein sequence ID" value="TWV77520.1"/>
    <property type="molecule type" value="Genomic_DNA"/>
</dbReference>
<reference evidence="3 7" key="2">
    <citation type="submission" date="2019-07" db="EMBL/GenBank/DDBJ databases">
        <title>Genome Sequencing of Bacteroides fragilis.</title>
        <authorList>
            <person name="Pinto K.M."/>
            <person name="Ruoff K.L."/>
            <person name="Price C.E."/>
            <person name="Valls R.A."/>
            <person name="O'Toole G.A."/>
        </authorList>
    </citation>
    <scope>NUCLEOTIDE SEQUENCE [LARGE SCALE GENOMIC DNA]</scope>
    <source>
        <strain evidence="3 7">AD135F_3B</strain>
    </source>
</reference>
<gene>
    <name evidence="1" type="ORF">F2Z89_03055</name>
    <name evidence="3" type="ORF">FSA03_24785</name>
    <name evidence="2" type="ORF">FSA06_24795</name>
    <name evidence="4" type="ORF">FSA08_05705</name>
</gene>
<evidence type="ECO:0000313" key="1">
    <source>
        <dbReference type="EMBL" id="KAA5002293.1"/>
    </source>
</evidence>
<evidence type="ECO:0000313" key="3">
    <source>
        <dbReference type="EMBL" id="TWV43474.1"/>
    </source>
</evidence>
<dbReference type="EMBL" id="VOHT01000023">
    <property type="protein sequence ID" value="TWV43474.1"/>
    <property type="molecule type" value="Genomic_DNA"/>
</dbReference>
<accession>A0A5C6J5R3</accession>
<evidence type="ECO:0000313" key="6">
    <source>
        <dbReference type="Proteomes" id="UP000318041"/>
    </source>
</evidence>
<comment type="caution">
    <text evidence="4">The sequence shown here is derived from an EMBL/GenBank/DDBJ whole genome shotgun (WGS) entry which is preliminary data.</text>
</comment>
<reference evidence="2 5" key="3">
    <citation type="submission" date="2019-07" db="EMBL/GenBank/DDBJ databases">
        <title>Genome sequencing of Bacteroides fragilis.</title>
        <authorList>
            <person name="Galasyn E.V."/>
            <person name="Ruoff K.L."/>
            <person name="Price C.E."/>
            <person name="Valls R.A."/>
            <person name="O'Toole G.A."/>
        </authorList>
    </citation>
    <scope>NUCLEOTIDE SEQUENCE [LARGE SCALE GENOMIC DNA]</scope>
    <source>
        <strain evidence="2 5">AD135F_1B</strain>
    </source>
</reference>